<accession>A0ABQ7J420</accession>
<feature type="transmembrane region" description="Helical" evidence="1">
    <location>
        <begin position="202"/>
        <end position="220"/>
    </location>
</feature>
<dbReference type="EMBL" id="JADAQX010001314">
    <property type="protein sequence ID" value="KAF8817861.1"/>
    <property type="molecule type" value="Genomic_DNA"/>
</dbReference>
<keyword evidence="1" id="KW-0812">Transmembrane</keyword>
<feature type="transmembrane region" description="Helical" evidence="1">
    <location>
        <begin position="81"/>
        <end position="99"/>
    </location>
</feature>
<gene>
    <name evidence="2" type="ORF">IE077_003385</name>
</gene>
<organism evidence="2 3">
    <name type="scientific">Cardiosporidium cionae</name>
    <dbReference type="NCBI Taxonomy" id="476202"/>
    <lineage>
        <taxon>Eukaryota</taxon>
        <taxon>Sar</taxon>
        <taxon>Alveolata</taxon>
        <taxon>Apicomplexa</taxon>
        <taxon>Aconoidasida</taxon>
        <taxon>Nephromycida</taxon>
        <taxon>Cardiosporidium</taxon>
    </lineage>
</organism>
<evidence type="ECO:0000256" key="1">
    <source>
        <dbReference type="SAM" id="Phobius"/>
    </source>
</evidence>
<comment type="caution">
    <text evidence="2">The sequence shown here is derived from an EMBL/GenBank/DDBJ whole genome shotgun (WGS) entry which is preliminary data.</text>
</comment>
<evidence type="ECO:0000313" key="2">
    <source>
        <dbReference type="EMBL" id="KAF8817861.1"/>
    </source>
</evidence>
<proteinExistence type="predicted"/>
<sequence>RGSRLDIRMLFESLLLAVKHTMSSPSHEDKIYSKRNLVDSSMILAPSLPSPLLKEGGYPPPTFLSYLHGNAIYMLQSSSGGILNTVVSILSSIWLFIAFHRHIDFVRIDQGSPTHPEETIYIRESHGRFLFATSFILLLPCIMAFVWTLYDLGVVSAMVMGSSFVHWYKPRFGYRRLIDVCIVSLSILYHLIAALFRTTLFFTLLWMSMAVLSILCYSFGRWMSLRGYFLMGTLFHAFIHFMGSLTNLILYYSIYKLK</sequence>
<feature type="transmembrane region" description="Helical" evidence="1">
    <location>
        <begin position="227"/>
        <end position="254"/>
    </location>
</feature>
<protein>
    <submittedName>
        <fullName evidence="2">Uncharacterized protein</fullName>
    </submittedName>
</protein>
<reference evidence="2 3" key="1">
    <citation type="journal article" date="2020" name="bioRxiv">
        <title>Metabolic contributions of an alphaproteobacterial endosymbiont in the apicomplexan Cardiosporidium cionae.</title>
        <authorList>
            <person name="Hunter E.S."/>
            <person name="Paight C.J."/>
            <person name="Lane C.E."/>
        </authorList>
    </citation>
    <scope>NUCLEOTIDE SEQUENCE [LARGE SCALE GENOMIC DNA]</scope>
    <source>
        <strain evidence="2">ESH_2018</strain>
    </source>
</reference>
<feature type="transmembrane region" description="Helical" evidence="1">
    <location>
        <begin position="129"/>
        <end position="146"/>
    </location>
</feature>
<feature type="transmembrane region" description="Helical" evidence="1">
    <location>
        <begin position="177"/>
        <end position="196"/>
    </location>
</feature>
<keyword evidence="1" id="KW-0472">Membrane</keyword>
<feature type="non-terminal residue" evidence="2">
    <location>
        <position position="1"/>
    </location>
</feature>
<keyword evidence="3" id="KW-1185">Reference proteome</keyword>
<name>A0ABQ7J420_9APIC</name>
<dbReference type="Proteomes" id="UP000823046">
    <property type="component" value="Unassembled WGS sequence"/>
</dbReference>
<keyword evidence="1" id="KW-1133">Transmembrane helix</keyword>
<evidence type="ECO:0000313" key="3">
    <source>
        <dbReference type="Proteomes" id="UP000823046"/>
    </source>
</evidence>